<dbReference type="AlphaFoldDB" id="A0A644YF05"/>
<keyword evidence="2" id="KW-0249">Electron transport</keyword>
<dbReference type="PANTHER" id="PTHR45663:SF11">
    <property type="entry name" value="GEO12009P1"/>
    <property type="match status" value="1"/>
</dbReference>
<dbReference type="Gene3D" id="3.40.30.10">
    <property type="entry name" value="Glutaredoxin"/>
    <property type="match status" value="1"/>
</dbReference>
<dbReference type="PIRSF" id="PIRSF000077">
    <property type="entry name" value="Thioredoxin"/>
    <property type="match status" value="1"/>
</dbReference>
<dbReference type="GO" id="GO:0045454">
    <property type="term" value="P:cell redox homeostasis"/>
    <property type="evidence" value="ECO:0007669"/>
    <property type="project" value="TreeGrafter"/>
</dbReference>
<evidence type="ECO:0000256" key="2">
    <source>
        <dbReference type="ARBA" id="ARBA00022982"/>
    </source>
</evidence>
<dbReference type="PRINTS" id="PR00421">
    <property type="entry name" value="THIOREDOXIN"/>
</dbReference>
<sequence>MSLLHIENKEVFQKEVLESDKVALVDFWAPWCGPCKMIGPVIEELAGEYAGKAVIAKINVDDVGDLAGEYGVMSIPTLIYFKGGKEVKRLVGSRPKSDLVKELETLK</sequence>
<organism evidence="6">
    <name type="scientific">bioreactor metagenome</name>
    <dbReference type="NCBI Taxonomy" id="1076179"/>
    <lineage>
        <taxon>unclassified sequences</taxon>
        <taxon>metagenomes</taxon>
        <taxon>ecological metagenomes</taxon>
    </lineage>
</organism>
<evidence type="ECO:0000256" key="1">
    <source>
        <dbReference type="ARBA" id="ARBA00022448"/>
    </source>
</evidence>
<dbReference type="PROSITE" id="PS00194">
    <property type="entry name" value="THIOREDOXIN_1"/>
    <property type="match status" value="1"/>
</dbReference>
<dbReference type="InterPro" id="IPR005746">
    <property type="entry name" value="Thioredoxin"/>
</dbReference>
<comment type="caution">
    <text evidence="6">The sequence shown here is derived from an EMBL/GenBank/DDBJ whole genome shotgun (WGS) entry which is preliminary data.</text>
</comment>
<evidence type="ECO:0000313" key="6">
    <source>
        <dbReference type="EMBL" id="MPM27086.1"/>
    </source>
</evidence>
<accession>A0A644YF05</accession>
<protein>
    <submittedName>
        <fullName evidence="6">Thioredoxin</fullName>
    </submittedName>
</protein>
<dbReference type="FunFam" id="3.40.30.10:FF:000001">
    <property type="entry name" value="Thioredoxin"/>
    <property type="match status" value="1"/>
</dbReference>
<dbReference type="InterPro" id="IPR017937">
    <property type="entry name" value="Thioredoxin_CS"/>
</dbReference>
<feature type="domain" description="Thioredoxin" evidence="5">
    <location>
        <begin position="1"/>
        <end position="107"/>
    </location>
</feature>
<dbReference type="GO" id="GO:0015035">
    <property type="term" value="F:protein-disulfide reductase activity"/>
    <property type="evidence" value="ECO:0007669"/>
    <property type="project" value="InterPro"/>
</dbReference>
<dbReference type="SUPFAM" id="SSF52833">
    <property type="entry name" value="Thioredoxin-like"/>
    <property type="match status" value="1"/>
</dbReference>
<dbReference type="InterPro" id="IPR036249">
    <property type="entry name" value="Thioredoxin-like_sf"/>
</dbReference>
<dbReference type="NCBIfam" id="TIGR01068">
    <property type="entry name" value="thioredoxin"/>
    <property type="match status" value="1"/>
</dbReference>
<keyword evidence="4" id="KW-0676">Redox-active center</keyword>
<keyword evidence="1" id="KW-0813">Transport</keyword>
<name>A0A644YF05_9ZZZZ</name>
<evidence type="ECO:0000256" key="3">
    <source>
        <dbReference type="ARBA" id="ARBA00023157"/>
    </source>
</evidence>
<dbReference type="Pfam" id="PF00085">
    <property type="entry name" value="Thioredoxin"/>
    <property type="match status" value="1"/>
</dbReference>
<dbReference type="PANTHER" id="PTHR45663">
    <property type="entry name" value="GEO12009P1"/>
    <property type="match status" value="1"/>
</dbReference>
<evidence type="ECO:0000259" key="5">
    <source>
        <dbReference type="PROSITE" id="PS51352"/>
    </source>
</evidence>
<proteinExistence type="predicted"/>
<gene>
    <name evidence="6" type="primary">trxA_29</name>
    <name evidence="6" type="ORF">SDC9_73591</name>
</gene>
<dbReference type="InterPro" id="IPR013766">
    <property type="entry name" value="Thioredoxin_domain"/>
</dbReference>
<evidence type="ECO:0000256" key="4">
    <source>
        <dbReference type="ARBA" id="ARBA00023284"/>
    </source>
</evidence>
<dbReference type="GO" id="GO:0005829">
    <property type="term" value="C:cytosol"/>
    <property type="evidence" value="ECO:0007669"/>
    <property type="project" value="TreeGrafter"/>
</dbReference>
<dbReference type="CDD" id="cd02947">
    <property type="entry name" value="TRX_family"/>
    <property type="match status" value="1"/>
</dbReference>
<dbReference type="PROSITE" id="PS51352">
    <property type="entry name" value="THIOREDOXIN_2"/>
    <property type="match status" value="1"/>
</dbReference>
<dbReference type="EMBL" id="VSSQ01004905">
    <property type="protein sequence ID" value="MPM27086.1"/>
    <property type="molecule type" value="Genomic_DNA"/>
</dbReference>
<reference evidence="6" key="1">
    <citation type="submission" date="2019-08" db="EMBL/GenBank/DDBJ databases">
        <authorList>
            <person name="Kucharzyk K."/>
            <person name="Murdoch R.W."/>
            <person name="Higgins S."/>
            <person name="Loffler F."/>
        </authorList>
    </citation>
    <scope>NUCLEOTIDE SEQUENCE</scope>
</reference>
<keyword evidence="3" id="KW-1015">Disulfide bond</keyword>